<proteinExistence type="predicted"/>
<keyword evidence="3" id="KW-1185">Reference proteome</keyword>
<evidence type="ECO:0000313" key="2">
    <source>
        <dbReference type="EMBL" id="MBJ6727610.1"/>
    </source>
</evidence>
<dbReference type="EMBL" id="JAEMHM010000026">
    <property type="protein sequence ID" value="MBJ6727610.1"/>
    <property type="molecule type" value="Genomic_DNA"/>
</dbReference>
<dbReference type="InterPro" id="IPR036291">
    <property type="entry name" value="NAD(P)-bd_dom_sf"/>
</dbReference>
<dbReference type="Proteomes" id="UP000636888">
    <property type="component" value="Unassembled WGS sequence"/>
</dbReference>
<sequence length="156" mass="17364">MTTTSIRFCARCSLPDAHRPTGVVMADIKEILNTYRTVAVVGLSPDPGKPSHEVAAYLQRAGFRIIPVNPACAEILGERCYPELSEIPGEVEIVDVFRRSEFVPEIMEQAIAKGAKVFWMQEGIVNEPARRRGEEAGLDVVMDRCILKEHNRLSRG</sequence>
<dbReference type="Gene3D" id="3.40.50.720">
    <property type="entry name" value="NAD(P)-binding Rossmann-like Domain"/>
    <property type="match status" value="1"/>
</dbReference>
<dbReference type="PANTHER" id="PTHR33303">
    <property type="entry name" value="CYTOPLASMIC PROTEIN-RELATED"/>
    <property type="match status" value="1"/>
</dbReference>
<dbReference type="PANTHER" id="PTHR33303:SF2">
    <property type="entry name" value="COA-BINDING DOMAIN-CONTAINING PROTEIN"/>
    <property type="match status" value="1"/>
</dbReference>
<evidence type="ECO:0000259" key="1">
    <source>
        <dbReference type="SMART" id="SM00881"/>
    </source>
</evidence>
<dbReference type="Pfam" id="PF13380">
    <property type="entry name" value="CoA_binding_2"/>
    <property type="match status" value="1"/>
</dbReference>
<gene>
    <name evidence="2" type="ORF">JFN93_23085</name>
</gene>
<organism evidence="2 3">
    <name type="scientific">Geomesophilobacter sediminis</name>
    <dbReference type="NCBI Taxonomy" id="2798584"/>
    <lineage>
        <taxon>Bacteria</taxon>
        <taxon>Pseudomonadati</taxon>
        <taxon>Thermodesulfobacteriota</taxon>
        <taxon>Desulfuromonadia</taxon>
        <taxon>Geobacterales</taxon>
        <taxon>Geobacteraceae</taxon>
        <taxon>Geomesophilobacter</taxon>
    </lineage>
</organism>
<protein>
    <submittedName>
        <fullName evidence="2">CoA-binding protein</fullName>
    </submittedName>
</protein>
<dbReference type="InterPro" id="IPR003781">
    <property type="entry name" value="CoA-bd"/>
</dbReference>
<comment type="caution">
    <text evidence="2">The sequence shown here is derived from an EMBL/GenBank/DDBJ whole genome shotgun (WGS) entry which is preliminary data.</text>
</comment>
<reference evidence="2" key="1">
    <citation type="submission" date="2020-12" db="EMBL/GenBank/DDBJ databases">
        <title>Geomonas sp. Red875, isolated from river sediment.</title>
        <authorList>
            <person name="Xu Z."/>
            <person name="Zhang Z."/>
            <person name="Masuda Y."/>
            <person name="Itoh H."/>
            <person name="Senoo K."/>
        </authorList>
    </citation>
    <scope>NUCLEOTIDE SEQUENCE</scope>
    <source>
        <strain evidence="2">Red875</strain>
    </source>
</reference>
<name>A0A8J7M2R1_9BACT</name>
<dbReference type="AlphaFoldDB" id="A0A8J7M2R1"/>
<accession>A0A8J7M2R1</accession>
<dbReference type="SMART" id="SM00881">
    <property type="entry name" value="CoA_binding"/>
    <property type="match status" value="1"/>
</dbReference>
<evidence type="ECO:0000313" key="3">
    <source>
        <dbReference type="Proteomes" id="UP000636888"/>
    </source>
</evidence>
<feature type="domain" description="CoA-binding" evidence="1">
    <location>
        <begin position="31"/>
        <end position="124"/>
    </location>
</feature>
<dbReference type="SUPFAM" id="SSF51735">
    <property type="entry name" value="NAD(P)-binding Rossmann-fold domains"/>
    <property type="match status" value="1"/>
</dbReference>